<dbReference type="EMBL" id="MT143439">
    <property type="protein sequence ID" value="QJA96844.1"/>
    <property type="molecule type" value="Genomic_DNA"/>
</dbReference>
<gene>
    <name evidence="1" type="ORF">MM415B07224_0003</name>
</gene>
<accession>A0A6M3LTK2</accession>
<reference evidence="1" key="1">
    <citation type="submission" date="2020-03" db="EMBL/GenBank/DDBJ databases">
        <title>The deep terrestrial virosphere.</title>
        <authorList>
            <person name="Holmfeldt K."/>
            <person name="Nilsson E."/>
            <person name="Simone D."/>
            <person name="Lopez-Fernandez M."/>
            <person name="Wu X."/>
            <person name="de Brujin I."/>
            <person name="Lundin D."/>
            <person name="Andersson A."/>
            <person name="Bertilsson S."/>
            <person name="Dopson M."/>
        </authorList>
    </citation>
    <scope>NUCLEOTIDE SEQUENCE</scope>
    <source>
        <strain evidence="1">MM415B07224</strain>
    </source>
</reference>
<sequence length="40" mass="4894">MNREHLIKHLETYIVNLKLEVMTVDDVLENIKIIDEMRKR</sequence>
<organism evidence="1">
    <name type="scientific">viral metagenome</name>
    <dbReference type="NCBI Taxonomy" id="1070528"/>
    <lineage>
        <taxon>unclassified sequences</taxon>
        <taxon>metagenomes</taxon>
        <taxon>organismal metagenomes</taxon>
    </lineage>
</organism>
<protein>
    <submittedName>
        <fullName evidence="1">Uncharacterized protein</fullName>
    </submittedName>
</protein>
<dbReference type="AlphaFoldDB" id="A0A6M3LTK2"/>
<name>A0A6M3LTK2_9ZZZZ</name>
<proteinExistence type="predicted"/>
<evidence type="ECO:0000313" key="1">
    <source>
        <dbReference type="EMBL" id="QJA96844.1"/>
    </source>
</evidence>